<reference evidence="6 7" key="1">
    <citation type="submission" date="2017-11" db="EMBL/GenBank/DDBJ databases">
        <title>Evolution of Phototrophy in the Chloroflexi Phylum Driven by Horizontal Gene Transfer.</title>
        <authorList>
            <person name="Ward L.M."/>
            <person name="Hemp J."/>
            <person name="Shih P.M."/>
            <person name="Mcglynn S.E."/>
            <person name="Fischer W."/>
        </authorList>
    </citation>
    <scope>NUCLEOTIDE SEQUENCE [LARGE SCALE GENOMIC DNA]</scope>
    <source>
        <strain evidence="6">CP2_2F</strain>
    </source>
</reference>
<dbReference type="Gene3D" id="3.30.420.40">
    <property type="match status" value="2"/>
</dbReference>
<dbReference type="PANTHER" id="PTHR43095">
    <property type="entry name" value="SUGAR KINASE"/>
    <property type="match status" value="1"/>
</dbReference>
<comment type="similarity">
    <text evidence="1">Belongs to the FGGY kinase family.</text>
</comment>
<dbReference type="GO" id="GO:0016301">
    <property type="term" value="F:kinase activity"/>
    <property type="evidence" value="ECO:0007669"/>
    <property type="project" value="UniProtKB-KW"/>
</dbReference>
<protein>
    <submittedName>
        <fullName evidence="6">Carbohydrate kinase</fullName>
    </submittedName>
</protein>
<dbReference type="SUPFAM" id="SSF53067">
    <property type="entry name" value="Actin-like ATPase domain"/>
    <property type="match status" value="2"/>
</dbReference>
<keyword evidence="3 6" id="KW-0418">Kinase</keyword>
<accession>A0A2M8NYD0</accession>
<dbReference type="InterPro" id="IPR018485">
    <property type="entry name" value="FGGY_C"/>
</dbReference>
<dbReference type="Pfam" id="PF02782">
    <property type="entry name" value="FGGY_C"/>
    <property type="match status" value="1"/>
</dbReference>
<dbReference type="InterPro" id="IPR043129">
    <property type="entry name" value="ATPase_NBD"/>
</dbReference>
<feature type="domain" description="Carbohydrate kinase FGGY C-terminal" evidence="5">
    <location>
        <begin position="264"/>
        <end position="457"/>
    </location>
</feature>
<evidence type="ECO:0000256" key="3">
    <source>
        <dbReference type="ARBA" id="ARBA00022777"/>
    </source>
</evidence>
<organism evidence="6 7">
    <name type="scientific">Candidatus Thermofonsia Clade 1 bacterium</name>
    <dbReference type="NCBI Taxonomy" id="2364210"/>
    <lineage>
        <taxon>Bacteria</taxon>
        <taxon>Bacillati</taxon>
        <taxon>Chloroflexota</taxon>
        <taxon>Candidatus Thermofontia</taxon>
        <taxon>Candidatus Thermofonsia Clade 1</taxon>
    </lineage>
</organism>
<dbReference type="Proteomes" id="UP000228921">
    <property type="component" value="Unassembled WGS sequence"/>
</dbReference>
<comment type="caution">
    <text evidence="6">The sequence shown here is derived from an EMBL/GenBank/DDBJ whole genome shotgun (WGS) entry which is preliminary data.</text>
</comment>
<feature type="domain" description="Carbohydrate kinase FGGY N-terminal" evidence="4">
    <location>
        <begin position="6"/>
        <end position="253"/>
    </location>
</feature>
<name>A0A2M8NYD0_9CHLR</name>
<dbReference type="Pfam" id="PF00370">
    <property type="entry name" value="FGGY_N"/>
    <property type="match status" value="1"/>
</dbReference>
<dbReference type="InterPro" id="IPR000577">
    <property type="entry name" value="Carb_kinase_FGGY"/>
</dbReference>
<dbReference type="PANTHER" id="PTHR43095:SF5">
    <property type="entry name" value="XYLULOSE KINASE"/>
    <property type="match status" value="1"/>
</dbReference>
<proteinExistence type="inferred from homology"/>
<dbReference type="CDD" id="cd07779">
    <property type="entry name" value="ASKHA_NBD_FGGY_YgcE-like"/>
    <property type="match status" value="1"/>
</dbReference>
<evidence type="ECO:0000259" key="5">
    <source>
        <dbReference type="Pfam" id="PF02782"/>
    </source>
</evidence>
<dbReference type="GO" id="GO:0005975">
    <property type="term" value="P:carbohydrate metabolic process"/>
    <property type="evidence" value="ECO:0007669"/>
    <property type="project" value="InterPro"/>
</dbReference>
<evidence type="ECO:0000256" key="2">
    <source>
        <dbReference type="ARBA" id="ARBA00022679"/>
    </source>
</evidence>
<evidence type="ECO:0000256" key="1">
    <source>
        <dbReference type="ARBA" id="ARBA00009156"/>
    </source>
</evidence>
<gene>
    <name evidence="6" type="ORF">CUN51_08275</name>
</gene>
<evidence type="ECO:0000313" key="7">
    <source>
        <dbReference type="Proteomes" id="UP000228921"/>
    </source>
</evidence>
<evidence type="ECO:0000259" key="4">
    <source>
        <dbReference type="Pfam" id="PF00370"/>
    </source>
</evidence>
<dbReference type="AlphaFoldDB" id="A0A2M8NYD0"/>
<sequence length="521" mass="57337">MSEECLLAIDYGTQSVRALLFDLQGELIESARLPVEPYVSLQYGWAEQAPEYFWRMLGEACRALWAKAGAWRSALRGVALTTQRGTIINVDETGAPLRPAIVWLDQRQTQGVKPVGGLWGLLFRLIGMRKTLAYLQAEAEANWIAKHQPEVWARTHKYLLLSGYLTYKLTGNFVDSVGCQVGYLPFDYRRQRWADQWSWQWQALPLTLEMLPDLMEVGGELGRITAEAAEVTGIPAGTPLIAAAADKACEMLGCGAILPHVGHISYGTTATFNTFHRRYVEAIPMIPPYPAAVPHAYALETQISRGYWMVDWFKREFGAPELLLAAERGVSAESLLDALAEQVPPGALGLILQPYWSPGIKVPGAEAKGAVIGFGGVHTRAHLYRAILEGIAYALHEAAQRAERKTGAKLHEVRVSGGGSQSEQAMQITADVFGVPAVRPHLYEASGLGAAIVAAVGLGLHSSFETAIRAMTRTGRVYEPKAENHSLYSALYERVYKRLYRGVRPLYAEISRITGYPKLMG</sequence>
<evidence type="ECO:0000313" key="6">
    <source>
        <dbReference type="EMBL" id="PJF30294.1"/>
    </source>
</evidence>
<dbReference type="EMBL" id="PGTK01000012">
    <property type="protein sequence ID" value="PJF30294.1"/>
    <property type="molecule type" value="Genomic_DNA"/>
</dbReference>
<keyword evidence="2" id="KW-0808">Transferase</keyword>
<dbReference type="InterPro" id="IPR050406">
    <property type="entry name" value="FGGY_Carb_Kinase"/>
</dbReference>
<dbReference type="InterPro" id="IPR018484">
    <property type="entry name" value="FGGY_N"/>
</dbReference>
<dbReference type="PIRSF" id="PIRSF000538">
    <property type="entry name" value="GlpK"/>
    <property type="match status" value="1"/>
</dbReference>